<evidence type="ECO:0000256" key="1">
    <source>
        <dbReference type="SAM" id="Phobius"/>
    </source>
</evidence>
<accession>A0A2V5HPQ5</accession>
<gene>
    <name evidence="2" type="ORF">BP00DRAFT_430420</name>
</gene>
<dbReference type="EMBL" id="KZ825599">
    <property type="protein sequence ID" value="PYI26389.1"/>
    <property type="molecule type" value="Genomic_DNA"/>
</dbReference>
<keyword evidence="1" id="KW-0812">Transmembrane</keyword>
<dbReference type="AlphaFoldDB" id="A0A2V5HPQ5"/>
<dbReference type="Proteomes" id="UP000248817">
    <property type="component" value="Unassembled WGS sequence"/>
</dbReference>
<name>A0A2V5HPQ5_9EURO</name>
<evidence type="ECO:0000313" key="2">
    <source>
        <dbReference type="EMBL" id="PYI26389.1"/>
    </source>
</evidence>
<sequence length="63" mass="6925">MIITVLIIIIIPIIYPIITIIPVIVIVVNDSKLLGAIWRWAPPGTRPLSQAGMTSHPNRTSLL</sequence>
<protein>
    <submittedName>
        <fullName evidence="2">Uncharacterized protein</fullName>
    </submittedName>
</protein>
<reference evidence="2 3" key="1">
    <citation type="submission" date="2018-02" db="EMBL/GenBank/DDBJ databases">
        <title>The genomes of Aspergillus section Nigri reveals drivers in fungal speciation.</title>
        <authorList>
            <consortium name="DOE Joint Genome Institute"/>
            <person name="Vesth T.C."/>
            <person name="Nybo J."/>
            <person name="Theobald S."/>
            <person name="Brandl J."/>
            <person name="Frisvad J.C."/>
            <person name="Nielsen K.F."/>
            <person name="Lyhne E.K."/>
            <person name="Kogle M.E."/>
            <person name="Kuo A."/>
            <person name="Riley R."/>
            <person name="Clum A."/>
            <person name="Nolan M."/>
            <person name="Lipzen A."/>
            <person name="Salamov A."/>
            <person name="Henrissat B."/>
            <person name="Wiebenga A."/>
            <person name="De vries R.P."/>
            <person name="Grigoriev I.V."/>
            <person name="Mortensen U.H."/>
            <person name="Andersen M.R."/>
            <person name="Baker S.E."/>
        </authorList>
    </citation>
    <scope>NUCLEOTIDE SEQUENCE [LARGE SCALE GENOMIC DNA]</scope>
    <source>
        <strain evidence="2 3">CBS 114.80</strain>
    </source>
</reference>
<keyword evidence="3" id="KW-1185">Reference proteome</keyword>
<evidence type="ECO:0000313" key="3">
    <source>
        <dbReference type="Proteomes" id="UP000248817"/>
    </source>
</evidence>
<keyword evidence="1" id="KW-1133">Transmembrane helix</keyword>
<proteinExistence type="predicted"/>
<organism evidence="2 3">
    <name type="scientific">Aspergillus indologenus CBS 114.80</name>
    <dbReference type="NCBI Taxonomy" id="1450541"/>
    <lineage>
        <taxon>Eukaryota</taxon>
        <taxon>Fungi</taxon>
        <taxon>Dikarya</taxon>
        <taxon>Ascomycota</taxon>
        <taxon>Pezizomycotina</taxon>
        <taxon>Eurotiomycetes</taxon>
        <taxon>Eurotiomycetidae</taxon>
        <taxon>Eurotiales</taxon>
        <taxon>Aspergillaceae</taxon>
        <taxon>Aspergillus</taxon>
        <taxon>Aspergillus subgen. Circumdati</taxon>
    </lineage>
</organism>
<keyword evidence="1" id="KW-0472">Membrane</keyword>
<feature type="transmembrane region" description="Helical" evidence="1">
    <location>
        <begin position="6"/>
        <end position="29"/>
    </location>
</feature>